<accession>A0AAV1FV50</accession>
<feature type="compositionally biased region" description="Low complexity" evidence="1">
    <location>
        <begin position="75"/>
        <end position="86"/>
    </location>
</feature>
<evidence type="ECO:0000256" key="1">
    <source>
        <dbReference type="SAM" id="MobiDB-lite"/>
    </source>
</evidence>
<feature type="region of interest" description="Disordered" evidence="1">
    <location>
        <begin position="75"/>
        <end position="97"/>
    </location>
</feature>
<protein>
    <submittedName>
        <fullName evidence="2">Uncharacterized protein</fullName>
    </submittedName>
</protein>
<sequence length="157" mass="17041">MGDLCRLRVVLRPPDLIWVSPLGPSPQTVQSTIEPGLTRILPPRQTSCEVLLGQTLRPPTEAVRRRGAPPVLLLLSSSSSSSSSSSRAPPVEDKSRSCYSDCLDEFCFKDELWASAGPGSGPEPSAVPQQTRTLTRTLTRVSVAALLFEDTLRNRTL</sequence>
<dbReference type="EMBL" id="OY660873">
    <property type="protein sequence ID" value="CAJ1064830.1"/>
    <property type="molecule type" value="Genomic_DNA"/>
</dbReference>
<reference evidence="2" key="1">
    <citation type="submission" date="2023-08" db="EMBL/GenBank/DDBJ databases">
        <authorList>
            <person name="Alioto T."/>
            <person name="Alioto T."/>
            <person name="Gomez Garrido J."/>
        </authorList>
    </citation>
    <scope>NUCLEOTIDE SEQUENCE</scope>
</reference>
<dbReference type="Proteomes" id="UP001178508">
    <property type="component" value="Chromosome 10"/>
</dbReference>
<evidence type="ECO:0000313" key="2">
    <source>
        <dbReference type="EMBL" id="CAJ1064830.1"/>
    </source>
</evidence>
<proteinExistence type="predicted"/>
<keyword evidence="3" id="KW-1185">Reference proteome</keyword>
<gene>
    <name evidence="2" type="ORF">XNOV1_A004359</name>
</gene>
<dbReference type="AlphaFoldDB" id="A0AAV1FV50"/>
<evidence type="ECO:0000313" key="3">
    <source>
        <dbReference type="Proteomes" id="UP001178508"/>
    </source>
</evidence>
<organism evidence="2 3">
    <name type="scientific">Xyrichtys novacula</name>
    <name type="common">Pearly razorfish</name>
    <name type="synonym">Hemipteronotus novacula</name>
    <dbReference type="NCBI Taxonomy" id="13765"/>
    <lineage>
        <taxon>Eukaryota</taxon>
        <taxon>Metazoa</taxon>
        <taxon>Chordata</taxon>
        <taxon>Craniata</taxon>
        <taxon>Vertebrata</taxon>
        <taxon>Euteleostomi</taxon>
        <taxon>Actinopterygii</taxon>
        <taxon>Neopterygii</taxon>
        <taxon>Teleostei</taxon>
        <taxon>Neoteleostei</taxon>
        <taxon>Acanthomorphata</taxon>
        <taxon>Eupercaria</taxon>
        <taxon>Labriformes</taxon>
        <taxon>Labridae</taxon>
        <taxon>Xyrichtys</taxon>
    </lineage>
</organism>
<name>A0AAV1FV50_XYRNO</name>